<sequence>MPPTEIEVFELDEYVSSDQKELVHNGSIVVVRKTLQEGKDAYSVYVIEGKKVGSQVGTLDPKLVVGNDLVAGNAYVVTNDLRNSEKLTDKRKSVKHKGMIKCTLISDILEGGEGVVEKKKKMNL</sequence>
<accession>A0ABQ8FDG1</accession>
<comment type="caution">
    <text evidence="1">The sequence shown here is derived from an EMBL/GenBank/DDBJ whole genome shotgun (WGS) entry which is preliminary data.</text>
</comment>
<keyword evidence="2" id="KW-1185">Reference proteome</keyword>
<evidence type="ECO:0000313" key="1">
    <source>
        <dbReference type="EMBL" id="KAH6596380.1"/>
    </source>
</evidence>
<proteinExistence type="predicted"/>
<gene>
    <name evidence="1" type="ORF">BASA50_005085</name>
</gene>
<name>A0ABQ8FDG1_9FUNG</name>
<reference evidence="1 2" key="1">
    <citation type="submission" date="2021-02" db="EMBL/GenBank/DDBJ databases">
        <title>Variation within the Batrachochytrium salamandrivorans European outbreak.</title>
        <authorList>
            <person name="Kelly M."/>
            <person name="Pasmans F."/>
            <person name="Shea T.P."/>
            <person name="Munoz J.F."/>
            <person name="Carranza S."/>
            <person name="Cuomo C.A."/>
            <person name="Martel A."/>
        </authorList>
    </citation>
    <scope>NUCLEOTIDE SEQUENCE [LARGE SCALE GENOMIC DNA]</scope>
    <source>
        <strain evidence="1 2">AMFP18/2</strain>
    </source>
</reference>
<organism evidence="1 2">
    <name type="scientific">Batrachochytrium salamandrivorans</name>
    <dbReference type="NCBI Taxonomy" id="1357716"/>
    <lineage>
        <taxon>Eukaryota</taxon>
        <taxon>Fungi</taxon>
        <taxon>Fungi incertae sedis</taxon>
        <taxon>Chytridiomycota</taxon>
        <taxon>Chytridiomycota incertae sedis</taxon>
        <taxon>Chytridiomycetes</taxon>
        <taxon>Rhizophydiales</taxon>
        <taxon>Rhizophydiales incertae sedis</taxon>
        <taxon>Batrachochytrium</taxon>
    </lineage>
</organism>
<evidence type="ECO:0000313" key="2">
    <source>
        <dbReference type="Proteomes" id="UP001648503"/>
    </source>
</evidence>
<protein>
    <submittedName>
        <fullName evidence="1">Uncharacterized protein</fullName>
    </submittedName>
</protein>
<dbReference type="EMBL" id="JAFCIX010000227">
    <property type="protein sequence ID" value="KAH6596380.1"/>
    <property type="molecule type" value="Genomic_DNA"/>
</dbReference>
<dbReference type="Proteomes" id="UP001648503">
    <property type="component" value="Unassembled WGS sequence"/>
</dbReference>